<evidence type="ECO:0000313" key="2">
    <source>
        <dbReference type="EMBL" id="KAF2614949.1"/>
    </source>
</evidence>
<keyword evidence="4" id="KW-1185">Reference proteome</keyword>
<dbReference type="EMBL" id="QGKV02000649">
    <property type="protein sequence ID" value="KAF3576316.1"/>
    <property type="molecule type" value="Genomic_DNA"/>
</dbReference>
<proteinExistence type="predicted"/>
<reference evidence="3 4" key="3">
    <citation type="journal article" date="2020" name="BMC Genomics">
        <title>Intraspecific diversification of the crop wild relative Brassica cretica Lam. using demographic model selection.</title>
        <authorList>
            <person name="Kioukis A."/>
            <person name="Michalopoulou V.A."/>
            <person name="Briers L."/>
            <person name="Pirintsos S."/>
            <person name="Studholme D.J."/>
            <person name="Pavlidis P."/>
            <person name="Sarris P.F."/>
        </authorList>
    </citation>
    <scope>NUCLEOTIDE SEQUENCE [LARGE SCALE GENOMIC DNA]</scope>
    <source>
        <strain evidence="4">cv. PFS-1207/04</strain>
        <strain evidence="3">PFS-1207/04</strain>
    </source>
</reference>
<dbReference type="EMBL" id="QGKY02000089">
    <property type="protein sequence ID" value="KAF2614949.1"/>
    <property type="molecule type" value="Genomic_DNA"/>
</dbReference>
<evidence type="ECO:0000256" key="1">
    <source>
        <dbReference type="SAM" id="MobiDB-lite"/>
    </source>
</evidence>
<organism evidence="2">
    <name type="scientific">Brassica cretica</name>
    <name type="common">Mustard</name>
    <dbReference type="NCBI Taxonomy" id="69181"/>
    <lineage>
        <taxon>Eukaryota</taxon>
        <taxon>Viridiplantae</taxon>
        <taxon>Streptophyta</taxon>
        <taxon>Embryophyta</taxon>
        <taxon>Tracheophyta</taxon>
        <taxon>Spermatophyta</taxon>
        <taxon>Magnoliopsida</taxon>
        <taxon>eudicotyledons</taxon>
        <taxon>Gunneridae</taxon>
        <taxon>Pentapetalae</taxon>
        <taxon>rosids</taxon>
        <taxon>malvids</taxon>
        <taxon>Brassicales</taxon>
        <taxon>Brassicaceae</taxon>
        <taxon>Brassiceae</taxon>
        <taxon>Brassica</taxon>
    </lineage>
</organism>
<name>A0A8S9MAX8_BRACR</name>
<gene>
    <name evidence="3" type="ORF">DY000_02030124</name>
    <name evidence="2" type="ORF">F2Q70_00009809</name>
</gene>
<reference evidence="3" key="2">
    <citation type="submission" date="2019-12" db="EMBL/GenBank/DDBJ databases">
        <authorList>
            <person name="Studholme D.J."/>
            <person name="Sarris P."/>
        </authorList>
    </citation>
    <scope>NUCLEOTIDE SEQUENCE</scope>
    <source>
        <strain evidence="3">PFS-1207/04</strain>
        <tissue evidence="3">Leaf</tissue>
    </source>
</reference>
<accession>A0A8S9MAX8</accession>
<dbReference type="AlphaFoldDB" id="A0A8S9MAX8"/>
<dbReference type="Proteomes" id="UP000266723">
    <property type="component" value="Unassembled WGS sequence"/>
</dbReference>
<protein>
    <submittedName>
        <fullName evidence="2">Uncharacterized protein</fullName>
    </submittedName>
</protein>
<feature type="region of interest" description="Disordered" evidence="1">
    <location>
        <begin position="1"/>
        <end position="33"/>
    </location>
</feature>
<evidence type="ECO:0000313" key="3">
    <source>
        <dbReference type="EMBL" id="KAF3576316.1"/>
    </source>
</evidence>
<reference evidence="2" key="1">
    <citation type="submission" date="2019-12" db="EMBL/GenBank/DDBJ databases">
        <title>Genome sequencing and annotation of Brassica cretica.</title>
        <authorList>
            <person name="Studholme D.J."/>
            <person name="Sarris P.F."/>
        </authorList>
    </citation>
    <scope>NUCLEOTIDE SEQUENCE</scope>
    <source>
        <strain evidence="2">PFS-102/07</strain>
        <tissue evidence="2">Leaf</tissue>
    </source>
</reference>
<dbReference type="OrthoDB" id="1132699at2759"/>
<feature type="compositionally biased region" description="Polar residues" evidence="1">
    <location>
        <begin position="1"/>
        <end position="27"/>
    </location>
</feature>
<evidence type="ECO:0000313" key="4">
    <source>
        <dbReference type="Proteomes" id="UP000266723"/>
    </source>
</evidence>
<sequence>MKNPDSGCSTPESGWTNPESGWTNPESGSPYHYDLVVRHDEIETGSDHQ</sequence>
<comment type="caution">
    <text evidence="2">The sequence shown here is derived from an EMBL/GenBank/DDBJ whole genome shotgun (WGS) entry which is preliminary data.</text>
</comment>